<dbReference type="InterPro" id="IPR011050">
    <property type="entry name" value="Pectin_lyase_fold/virulence"/>
</dbReference>
<comment type="similarity">
    <text evidence="8">Belongs to the polysaccharide lyase 9 family.</text>
</comment>
<reference evidence="10 11" key="1">
    <citation type="submission" date="2018-06" db="EMBL/GenBank/DDBJ databases">
        <title>Lujinxingia sediminis gen. nov. sp. nov., a new facultative anaerobic member of the class Deltaproteobacteria, and proposal of Lujinxingaceae fam. nov.</title>
        <authorList>
            <person name="Guo L.-Y."/>
            <person name="Li C.-M."/>
            <person name="Wang S."/>
            <person name="Du Z.-J."/>
        </authorList>
    </citation>
    <scope>NUCLEOTIDE SEQUENCE [LARGE SCALE GENOMIC DNA]</scope>
    <source>
        <strain evidence="10 11">FA350</strain>
    </source>
</reference>
<gene>
    <name evidence="10" type="ORF">DN745_12925</name>
</gene>
<dbReference type="SMART" id="SM00710">
    <property type="entry name" value="PbH1"/>
    <property type="match status" value="5"/>
</dbReference>
<evidence type="ECO:0000256" key="2">
    <source>
        <dbReference type="ARBA" id="ARBA00004613"/>
    </source>
</evidence>
<dbReference type="GO" id="GO:0046872">
    <property type="term" value="F:metal ion binding"/>
    <property type="evidence" value="ECO:0007669"/>
    <property type="project" value="UniProtKB-KW"/>
</dbReference>
<keyword evidence="11" id="KW-1185">Reference proteome</keyword>
<evidence type="ECO:0000256" key="3">
    <source>
        <dbReference type="ARBA" id="ARBA00022525"/>
    </source>
</evidence>
<dbReference type="Gene3D" id="2.160.20.10">
    <property type="entry name" value="Single-stranded right-handed beta-helix, Pectin lyase-like"/>
    <property type="match status" value="1"/>
</dbReference>
<keyword evidence="7" id="KW-0456">Lyase</keyword>
<comment type="subcellular location">
    <subcellularLocation>
        <location evidence="2">Secreted</location>
    </subcellularLocation>
</comment>
<dbReference type="SUPFAM" id="SSF51126">
    <property type="entry name" value="Pectin lyase-like"/>
    <property type="match status" value="1"/>
</dbReference>
<comment type="cofactor">
    <cofactor evidence="1">
        <name>Ca(2+)</name>
        <dbReference type="ChEBI" id="CHEBI:29108"/>
    </cofactor>
</comment>
<evidence type="ECO:0000256" key="6">
    <source>
        <dbReference type="ARBA" id="ARBA00022837"/>
    </source>
</evidence>
<evidence type="ECO:0000256" key="5">
    <source>
        <dbReference type="ARBA" id="ARBA00022729"/>
    </source>
</evidence>
<feature type="region of interest" description="Disordered" evidence="9">
    <location>
        <begin position="292"/>
        <end position="339"/>
    </location>
</feature>
<dbReference type="InterPro" id="IPR012334">
    <property type="entry name" value="Pectin_lyas_fold"/>
</dbReference>
<dbReference type="InterPro" id="IPR052052">
    <property type="entry name" value="Polysaccharide_Lyase_9"/>
</dbReference>
<dbReference type="PANTHER" id="PTHR40088">
    <property type="entry name" value="PECTATE LYASE (EUROFUNG)"/>
    <property type="match status" value="1"/>
</dbReference>
<dbReference type="KEGG" id="bsed:DN745_12925"/>
<evidence type="ECO:0000256" key="9">
    <source>
        <dbReference type="SAM" id="MobiDB-lite"/>
    </source>
</evidence>
<feature type="compositionally biased region" description="Polar residues" evidence="9">
    <location>
        <begin position="297"/>
        <end position="319"/>
    </location>
</feature>
<dbReference type="Proteomes" id="UP000249799">
    <property type="component" value="Chromosome"/>
</dbReference>
<keyword evidence="4" id="KW-0479">Metal-binding</keyword>
<dbReference type="OrthoDB" id="5480655at2"/>
<accession>A0A2Z4FMH2</accession>
<keyword evidence="6" id="KW-0106">Calcium</keyword>
<name>A0A2Z4FMH2_9DELT</name>
<sequence>MEQGTIFAAPDGSGEDCTVANPCDLWEAVDQAQAGDVVFMRGGVYTMDRRLSFRGRGTSPAPTIFESYPGEVAILDGTGQSIDDSSYIRVLGDPVVLRLFEVRNAARAGISVRTSNNVLEGLRVYDNKLSGIHIHESYSVPSSNYNLIADCEVFGNSGAGIGGAEHNYGGNSDGISISSGIGNRVENCLVYENSDDGIDTWRSQDGYVGYSISYGNGIENGNGVGIKSGGASPSARTTVEHCLSYNNKATGFDHNSGVDVQFNHNTSWNNRRGYWAADHTSLRNNIAYEMDRPANDSGIQSNNSWQRSGTPTPLSTDPNSPDFLVPAAGFEDIGAHAGR</sequence>
<evidence type="ECO:0000256" key="7">
    <source>
        <dbReference type="ARBA" id="ARBA00023239"/>
    </source>
</evidence>
<proteinExistence type="inferred from homology"/>
<dbReference type="EMBL" id="CP030032">
    <property type="protein sequence ID" value="AWV90187.1"/>
    <property type="molecule type" value="Genomic_DNA"/>
</dbReference>
<dbReference type="GO" id="GO:0016837">
    <property type="term" value="F:carbon-oxygen lyase activity, acting on polysaccharides"/>
    <property type="evidence" value="ECO:0007669"/>
    <property type="project" value="TreeGrafter"/>
</dbReference>
<evidence type="ECO:0000313" key="11">
    <source>
        <dbReference type="Proteomes" id="UP000249799"/>
    </source>
</evidence>
<dbReference type="PANTHER" id="PTHR40088:SF1">
    <property type="entry name" value="PECTATE LYASE PEL9"/>
    <property type="match status" value="1"/>
</dbReference>
<protein>
    <submittedName>
        <fullName evidence="10">Uncharacterized protein</fullName>
    </submittedName>
</protein>
<dbReference type="AlphaFoldDB" id="A0A2Z4FMH2"/>
<evidence type="ECO:0000313" key="10">
    <source>
        <dbReference type="EMBL" id="AWV90187.1"/>
    </source>
</evidence>
<evidence type="ECO:0000256" key="1">
    <source>
        <dbReference type="ARBA" id="ARBA00001913"/>
    </source>
</evidence>
<keyword evidence="5" id="KW-0732">Signal</keyword>
<keyword evidence="3" id="KW-0964">Secreted</keyword>
<organism evidence="10 11">
    <name type="scientific">Bradymonas sediminis</name>
    <dbReference type="NCBI Taxonomy" id="1548548"/>
    <lineage>
        <taxon>Bacteria</taxon>
        <taxon>Deltaproteobacteria</taxon>
        <taxon>Bradymonadales</taxon>
        <taxon>Bradymonadaceae</taxon>
        <taxon>Bradymonas</taxon>
    </lineage>
</organism>
<dbReference type="InterPro" id="IPR006626">
    <property type="entry name" value="PbH1"/>
</dbReference>
<evidence type="ECO:0000256" key="8">
    <source>
        <dbReference type="ARBA" id="ARBA00038263"/>
    </source>
</evidence>
<evidence type="ECO:0000256" key="4">
    <source>
        <dbReference type="ARBA" id="ARBA00022723"/>
    </source>
</evidence>
<dbReference type="GO" id="GO:0005576">
    <property type="term" value="C:extracellular region"/>
    <property type="evidence" value="ECO:0007669"/>
    <property type="project" value="UniProtKB-SubCell"/>
</dbReference>